<dbReference type="PANTHER" id="PTHR43537:SF49">
    <property type="entry name" value="TRANSCRIPTIONAL REGULATORY PROTEIN"/>
    <property type="match status" value="1"/>
</dbReference>
<sequence length="235" mass="26250">MPRSPVPQSASPTPSGVKPTKPAGERVDVAQVLRRRIANHDLPPGSKLKEVELSLEFGVPRPRIREALSTLEERGLVERIPNKGAVVMRLDLDQVLAIYEAREALEGLCVRLAAERSPPGYWDDLCVLFGEPMLGYLKAGDFESFLAGHEKLRTRVFTAAKNAVVQGMLDSILERTQMIVRRTIILPGRAERGLEQNRAVLAALQRGDGEEAEQLRKLNLREAKECVREFHKFVI</sequence>
<gene>
    <name evidence="6" type="ORF">N0K08_08590</name>
</gene>
<keyword evidence="7" id="KW-1185">Reference proteome</keyword>
<evidence type="ECO:0000313" key="6">
    <source>
        <dbReference type="EMBL" id="MCT9810689.1"/>
    </source>
</evidence>
<dbReference type="PROSITE" id="PS50949">
    <property type="entry name" value="HTH_GNTR"/>
    <property type="match status" value="1"/>
</dbReference>
<dbReference type="EMBL" id="JAODYH010000004">
    <property type="protein sequence ID" value="MCT9810689.1"/>
    <property type="molecule type" value="Genomic_DNA"/>
</dbReference>
<dbReference type="SMART" id="SM00345">
    <property type="entry name" value="HTH_GNTR"/>
    <property type="match status" value="1"/>
</dbReference>
<feature type="compositionally biased region" description="Polar residues" evidence="4">
    <location>
        <begin position="1"/>
        <end position="14"/>
    </location>
</feature>
<evidence type="ECO:0000256" key="4">
    <source>
        <dbReference type="SAM" id="MobiDB-lite"/>
    </source>
</evidence>
<dbReference type="InterPro" id="IPR000524">
    <property type="entry name" value="Tscrpt_reg_HTH_GntR"/>
</dbReference>
<dbReference type="InterPro" id="IPR036390">
    <property type="entry name" value="WH_DNA-bd_sf"/>
</dbReference>
<dbReference type="PANTHER" id="PTHR43537">
    <property type="entry name" value="TRANSCRIPTIONAL REGULATOR, GNTR FAMILY"/>
    <property type="match status" value="1"/>
</dbReference>
<feature type="domain" description="HTH gntR-type" evidence="5">
    <location>
        <begin position="23"/>
        <end position="90"/>
    </location>
</feature>
<evidence type="ECO:0000259" key="5">
    <source>
        <dbReference type="PROSITE" id="PS50949"/>
    </source>
</evidence>
<feature type="region of interest" description="Disordered" evidence="4">
    <location>
        <begin position="1"/>
        <end position="25"/>
    </location>
</feature>
<dbReference type="RefSeq" id="WP_261499802.1">
    <property type="nucleotide sequence ID" value="NZ_JAODYH010000004.1"/>
</dbReference>
<protein>
    <submittedName>
        <fullName evidence="6">GntR family transcriptional regulator</fullName>
    </submittedName>
</protein>
<reference evidence="6 7" key="1">
    <citation type="submission" date="2022-09" db="EMBL/GenBank/DDBJ databases">
        <title>Draft genome of isolate Be4.</title>
        <authorList>
            <person name="Sanchez-Castro I."/>
            <person name="Martinez-Rodriguez P."/>
            <person name="Descostes M."/>
            <person name="Merroun M."/>
        </authorList>
    </citation>
    <scope>NUCLEOTIDE SEQUENCE [LARGE SCALE GENOMIC DNA]</scope>
    <source>
        <strain evidence="6 7">Be4</strain>
    </source>
</reference>
<dbReference type="InterPro" id="IPR011711">
    <property type="entry name" value="GntR_C"/>
</dbReference>
<dbReference type="Pfam" id="PF07729">
    <property type="entry name" value="FCD"/>
    <property type="match status" value="1"/>
</dbReference>
<organism evidence="6 7">
    <name type="scientific">Acidovorax bellezanensis</name>
    <dbReference type="NCBI Taxonomy" id="2976702"/>
    <lineage>
        <taxon>Bacteria</taxon>
        <taxon>Pseudomonadati</taxon>
        <taxon>Pseudomonadota</taxon>
        <taxon>Betaproteobacteria</taxon>
        <taxon>Burkholderiales</taxon>
        <taxon>Comamonadaceae</taxon>
        <taxon>Acidovorax</taxon>
    </lineage>
</organism>
<dbReference type="InterPro" id="IPR036388">
    <property type="entry name" value="WH-like_DNA-bd_sf"/>
</dbReference>
<evidence type="ECO:0000256" key="3">
    <source>
        <dbReference type="ARBA" id="ARBA00023163"/>
    </source>
</evidence>
<dbReference type="SMART" id="SM00895">
    <property type="entry name" value="FCD"/>
    <property type="match status" value="1"/>
</dbReference>
<evidence type="ECO:0000256" key="2">
    <source>
        <dbReference type="ARBA" id="ARBA00023125"/>
    </source>
</evidence>
<dbReference type="Pfam" id="PF00392">
    <property type="entry name" value="GntR"/>
    <property type="match status" value="1"/>
</dbReference>
<dbReference type="Gene3D" id="1.20.120.530">
    <property type="entry name" value="GntR ligand-binding domain-like"/>
    <property type="match status" value="1"/>
</dbReference>
<keyword evidence="3" id="KW-0804">Transcription</keyword>
<accession>A0ABT2PJM6</accession>
<proteinExistence type="predicted"/>
<dbReference type="SUPFAM" id="SSF48008">
    <property type="entry name" value="GntR ligand-binding domain-like"/>
    <property type="match status" value="1"/>
</dbReference>
<dbReference type="InterPro" id="IPR008920">
    <property type="entry name" value="TF_FadR/GntR_C"/>
</dbReference>
<evidence type="ECO:0000256" key="1">
    <source>
        <dbReference type="ARBA" id="ARBA00023015"/>
    </source>
</evidence>
<name>A0ABT2PJM6_9BURK</name>
<dbReference type="SUPFAM" id="SSF46785">
    <property type="entry name" value="Winged helix' DNA-binding domain"/>
    <property type="match status" value="1"/>
</dbReference>
<dbReference type="CDD" id="cd07377">
    <property type="entry name" value="WHTH_GntR"/>
    <property type="match status" value="1"/>
</dbReference>
<keyword evidence="1" id="KW-0805">Transcription regulation</keyword>
<comment type="caution">
    <text evidence="6">The sequence shown here is derived from an EMBL/GenBank/DDBJ whole genome shotgun (WGS) entry which is preliminary data.</text>
</comment>
<dbReference type="Proteomes" id="UP001525968">
    <property type="component" value="Unassembled WGS sequence"/>
</dbReference>
<dbReference type="Gene3D" id="1.10.10.10">
    <property type="entry name" value="Winged helix-like DNA-binding domain superfamily/Winged helix DNA-binding domain"/>
    <property type="match status" value="1"/>
</dbReference>
<evidence type="ECO:0000313" key="7">
    <source>
        <dbReference type="Proteomes" id="UP001525968"/>
    </source>
</evidence>
<keyword evidence="2" id="KW-0238">DNA-binding</keyword>